<dbReference type="SUPFAM" id="SSF53067">
    <property type="entry name" value="Actin-like ATPase domain"/>
    <property type="match status" value="2"/>
</dbReference>
<reference evidence="2 3" key="1">
    <citation type="submission" date="2015-09" db="EMBL/GenBank/DDBJ databases">
        <authorList>
            <consortium name="Pathogen Informatics"/>
        </authorList>
    </citation>
    <scope>NUCLEOTIDE SEQUENCE [LARGE SCALE GENOMIC DNA]</scope>
    <source>
        <strain evidence="2 3">2789STDY5834957</strain>
    </source>
</reference>
<gene>
    <name evidence="2" type="ORF">ERS852569_00132</name>
</gene>
<evidence type="ECO:0000259" key="1">
    <source>
        <dbReference type="Pfam" id="PF17989"/>
    </source>
</evidence>
<dbReference type="EMBL" id="CZBP01000001">
    <property type="protein sequence ID" value="CUP60247.1"/>
    <property type="molecule type" value="Genomic_DNA"/>
</dbReference>
<sequence>MIDTKTIRTQQEIIAKRNMTLPKKWILGIDAGFSSLKGFAPNKYFCFPSFAHKLDSELQVVNEKDILYRDESGTYLVGASAQNQIGSDDTNETETELYARNRYANKKFKIVIATGMALGISENLYGKKSDEQEIVVQTGLPTAYITKDKKSIIKAFSEHYVFELKIGTGNWKKYDIQVKPENVAVMPQPAGSLYSVVIDETGHFLPDTKEFFLKNILIADVGFGTFDPYGLINRKLVLKESLSNIGMRRILSETSALLRDLYGEDIRVPAMQKFLEKGYVDVLDEETMQSESVPIAPLVERASEMVFQEAVASLKNMTNYMRDYDILIPTGGTCSLWMDKFKEHFKGMKSLTVIPGNRNDKLPLLYANVRGYFMFCHMNSKAGG</sequence>
<dbReference type="AlphaFoldDB" id="A0A174PM78"/>
<dbReference type="InterPro" id="IPR043129">
    <property type="entry name" value="ATPase_NBD"/>
</dbReference>
<dbReference type="Gene3D" id="3.30.420.40">
    <property type="match status" value="2"/>
</dbReference>
<name>A0A174PM78_9FIRM</name>
<dbReference type="Pfam" id="PF17989">
    <property type="entry name" value="ALP_N"/>
    <property type="match status" value="1"/>
</dbReference>
<accession>A0A174PM78</accession>
<evidence type="ECO:0000313" key="3">
    <source>
        <dbReference type="Proteomes" id="UP000095762"/>
    </source>
</evidence>
<dbReference type="RefSeq" id="WP_055059170.1">
    <property type="nucleotide sequence ID" value="NZ_CZBP01000001.1"/>
</dbReference>
<dbReference type="InterPro" id="IPR040607">
    <property type="entry name" value="ALP_N"/>
</dbReference>
<protein>
    <submittedName>
        <fullName evidence="2">Plasmid segregation protein ParM</fullName>
    </submittedName>
</protein>
<evidence type="ECO:0000313" key="2">
    <source>
        <dbReference type="EMBL" id="CUP60247.1"/>
    </source>
</evidence>
<proteinExistence type="predicted"/>
<feature type="domain" description="Actin-like protein N-terminal" evidence="1">
    <location>
        <begin position="28"/>
        <end position="191"/>
    </location>
</feature>
<dbReference type="Proteomes" id="UP000095762">
    <property type="component" value="Unassembled WGS sequence"/>
</dbReference>
<organism evidence="2 3">
    <name type="scientific">Blautia obeum</name>
    <dbReference type="NCBI Taxonomy" id="40520"/>
    <lineage>
        <taxon>Bacteria</taxon>
        <taxon>Bacillati</taxon>
        <taxon>Bacillota</taxon>
        <taxon>Clostridia</taxon>
        <taxon>Lachnospirales</taxon>
        <taxon>Lachnospiraceae</taxon>
        <taxon>Blautia</taxon>
    </lineage>
</organism>